<sequence length="237" mass="27706">MKFSKVLETECIPEWRKAYVQYKGLKKLLKNVEKVRKVSEQKAALELAHPMFHDEDDDLDGFHQSGLTCCTQPWSLWRPSTSMSVIRQWTSSRRGDLFIPCSHSVWDEVLLHANDSERQFFALLDRELDKVSVFYNDYGQHLLEIGPPLSPYPALFQSRHHRNVPSFVGSASDPHISYSVARNRLKKALTEFYRSLEYLGSYKKLNQLGCQKILKKFDKVSGWKASHIYMDRIKKRH</sequence>
<organism evidence="2 3">
    <name type="scientific">Hesseltinella vesiculosa</name>
    <dbReference type="NCBI Taxonomy" id="101127"/>
    <lineage>
        <taxon>Eukaryota</taxon>
        <taxon>Fungi</taxon>
        <taxon>Fungi incertae sedis</taxon>
        <taxon>Mucoromycota</taxon>
        <taxon>Mucoromycotina</taxon>
        <taxon>Mucoromycetes</taxon>
        <taxon>Mucorales</taxon>
        <taxon>Cunninghamellaceae</taxon>
        <taxon>Hesseltinella</taxon>
    </lineage>
</organism>
<dbReference type="PANTHER" id="PTHR10783">
    <property type="entry name" value="XENOTROPIC AND POLYTROPIC RETROVIRUS RECEPTOR 1-RELATED"/>
    <property type="match status" value="1"/>
</dbReference>
<dbReference type="GO" id="GO:0005886">
    <property type="term" value="C:plasma membrane"/>
    <property type="evidence" value="ECO:0007669"/>
    <property type="project" value="TreeGrafter"/>
</dbReference>
<dbReference type="GO" id="GO:0000822">
    <property type="term" value="F:inositol hexakisphosphate binding"/>
    <property type="evidence" value="ECO:0007669"/>
    <property type="project" value="TreeGrafter"/>
</dbReference>
<dbReference type="Pfam" id="PF03105">
    <property type="entry name" value="SPX"/>
    <property type="match status" value="2"/>
</dbReference>
<keyword evidence="3" id="KW-1185">Reference proteome</keyword>
<dbReference type="CDD" id="cd14475">
    <property type="entry name" value="SPX_SYG1_like"/>
    <property type="match status" value="1"/>
</dbReference>
<dbReference type="GO" id="GO:0016036">
    <property type="term" value="P:cellular response to phosphate starvation"/>
    <property type="evidence" value="ECO:0007669"/>
    <property type="project" value="TreeGrafter"/>
</dbReference>
<dbReference type="STRING" id="101127.A0A1X2G6F5"/>
<name>A0A1X2G6F5_9FUNG</name>
<dbReference type="PROSITE" id="PS51382">
    <property type="entry name" value="SPX"/>
    <property type="match status" value="1"/>
</dbReference>
<dbReference type="EMBL" id="MCGT01000038">
    <property type="protein sequence ID" value="ORX46297.1"/>
    <property type="molecule type" value="Genomic_DNA"/>
</dbReference>
<dbReference type="AlphaFoldDB" id="A0A1X2G6F5"/>
<evidence type="ECO:0000259" key="1">
    <source>
        <dbReference type="PROSITE" id="PS51382"/>
    </source>
</evidence>
<protein>
    <submittedName>
        <fullName evidence="2">SPX-domain-containing protein</fullName>
    </submittedName>
</protein>
<comment type="caution">
    <text evidence="2">The sequence shown here is derived from an EMBL/GenBank/DDBJ whole genome shotgun (WGS) entry which is preliminary data.</text>
</comment>
<dbReference type="PANTHER" id="PTHR10783:SF103">
    <property type="entry name" value="SOLUTE CARRIER FAMILY 53 MEMBER 1"/>
    <property type="match status" value="1"/>
</dbReference>
<proteinExistence type="predicted"/>
<feature type="domain" description="SPX" evidence="1">
    <location>
        <begin position="1"/>
        <end position="231"/>
    </location>
</feature>
<dbReference type="GO" id="GO:0005794">
    <property type="term" value="C:Golgi apparatus"/>
    <property type="evidence" value="ECO:0007669"/>
    <property type="project" value="TreeGrafter"/>
</dbReference>
<evidence type="ECO:0000313" key="2">
    <source>
        <dbReference type="EMBL" id="ORX46297.1"/>
    </source>
</evidence>
<dbReference type="OrthoDB" id="9970435at2759"/>
<evidence type="ECO:0000313" key="3">
    <source>
        <dbReference type="Proteomes" id="UP000242146"/>
    </source>
</evidence>
<dbReference type="InterPro" id="IPR004331">
    <property type="entry name" value="SPX_dom"/>
</dbReference>
<dbReference type="GO" id="GO:0006817">
    <property type="term" value="P:phosphate ion transport"/>
    <property type="evidence" value="ECO:0007669"/>
    <property type="project" value="TreeGrafter"/>
</dbReference>
<accession>A0A1X2G6F5</accession>
<dbReference type="Proteomes" id="UP000242146">
    <property type="component" value="Unassembled WGS sequence"/>
</dbReference>
<gene>
    <name evidence="2" type="ORF">DM01DRAFT_29190</name>
</gene>
<reference evidence="2 3" key="1">
    <citation type="submission" date="2016-07" db="EMBL/GenBank/DDBJ databases">
        <title>Pervasive Adenine N6-methylation of Active Genes in Fungi.</title>
        <authorList>
            <consortium name="DOE Joint Genome Institute"/>
            <person name="Mondo S.J."/>
            <person name="Dannebaum R.O."/>
            <person name="Kuo R.C."/>
            <person name="Labutti K."/>
            <person name="Haridas S."/>
            <person name="Kuo A."/>
            <person name="Salamov A."/>
            <person name="Ahrendt S.R."/>
            <person name="Lipzen A."/>
            <person name="Sullivan W."/>
            <person name="Andreopoulos W.B."/>
            <person name="Clum A."/>
            <person name="Lindquist E."/>
            <person name="Daum C."/>
            <person name="Ramamoorthy G.K."/>
            <person name="Gryganskyi A."/>
            <person name="Culley D."/>
            <person name="Magnuson J.K."/>
            <person name="James T.Y."/>
            <person name="O'Malley M.A."/>
            <person name="Stajich J.E."/>
            <person name="Spatafora J.W."/>
            <person name="Visel A."/>
            <person name="Grigoriev I.V."/>
        </authorList>
    </citation>
    <scope>NUCLEOTIDE SEQUENCE [LARGE SCALE GENOMIC DNA]</scope>
    <source>
        <strain evidence="2 3">NRRL 3301</strain>
    </source>
</reference>